<organism evidence="2 3">
    <name type="scientific">Ataeniobius toweri</name>
    <dbReference type="NCBI Taxonomy" id="208326"/>
    <lineage>
        <taxon>Eukaryota</taxon>
        <taxon>Metazoa</taxon>
        <taxon>Chordata</taxon>
        <taxon>Craniata</taxon>
        <taxon>Vertebrata</taxon>
        <taxon>Euteleostomi</taxon>
        <taxon>Actinopterygii</taxon>
        <taxon>Neopterygii</taxon>
        <taxon>Teleostei</taxon>
        <taxon>Neoteleostei</taxon>
        <taxon>Acanthomorphata</taxon>
        <taxon>Ovalentaria</taxon>
        <taxon>Atherinomorphae</taxon>
        <taxon>Cyprinodontiformes</taxon>
        <taxon>Goodeidae</taxon>
        <taxon>Ataeniobius</taxon>
    </lineage>
</organism>
<feature type="compositionally biased region" description="Basic and acidic residues" evidence="1">
    <location>
        <begin position="34"/>
        <end position="55"/>
    </location>
</feature>
<sequence length="128" mass="14035">MALKLKNKQKPSDSRGQKHRRSPGSSCFSMFSDLSKEAPPDLSNEHGPSDPEGQNHRQSPGSRCSSMKSDFSKDAPPDFSTEHGPPDPKRTHHSFSTFPESKSQTLLEWTAVVTESSLKSLAPTQGQV</sequence>
<reference evidence="2 3" key="1">
    <citation type="submission" date="2021-07" db="EMBL/GenBank/DDBJ databases">
        <authorList>
            <person name="Palmer J.M."/>
        </authorList>
    </citation>
    <scope>NUCLEOTIDE SEQUENCE [LARGE SCALE GENOMIC DNA]</scope>
    <source>
        <strain evidence="2 3">AT_MEX2019</strain>
        <tissue evidence="2">Muscle</tissue>
    </source>
</reference>
<feature type="compositionally biased region" description="Polar residues" evidence="1">
    <location>
        <begin position="94"/>
        <end position="104"/>
    </location>
</feature>
<feature type="compositionally biased region" description="Polar residues" evidence="1">
    <location>
        <begin position="56"/>
        <end position="69"/>
    </location>
</feature>
<proteinExistence type="predicted"/>
<evidence type="ECO:0000313" key="2">
    <source>
        <dbReference type="EMBL" id="MED6236147.1"/>
    </source>
</evidence>
<protein>
    <submittedName>
        <fullName evidence="2">Uncharacterized protein</fullName>
    </submittedName>
</protein>
<feature type="compositionally biased region" description="Basic and acidic residues" evidence="1">
    <location>
        <begin position="70"/>
        <end position="89"/>
    </location>
</feature>
<feature type="region of interest" description="Disordered" evidence="1">
    <location>
        <begin position="1"/>
        <end position="104"/>
    </location>
</feature>
<dbReference type="Proteomes" id="UP001345963">
    <property type="component" value="Unassembled WGS sequence"/>
</dbReference>
<evidence type="ECO:0000256" key="1">
    <source>
        <dbReference type="SAM" id="MobiDB-lite"/>
    </source>
</evidence>
<gene>
    <name evidence="2" type="ORF">ATANTOWER_005054</name>
</gene>
<dbReference type="EMBL" id="JAHUTI010011389">
    <property type="protein sequence ID" value="MED6236147.1"/>
    <property type="molecule type" value="Genomic_DNA"/>
</dbReference>
<accession>A0ABU7ADB5</accession>
<keyword evidence="3" id="KW-1185">Reference proteome</keyword>
<name>A0ABU7ADB5_9TELE</name>
<comment type="caution">
    <text evidence="2">The sequence shown here is derived from an EMBL/GenBank/DDBJ whole genome shotgun (WGS) entry which is preliminary data.</text>
</comment>
<evidence type="ECO:0000313" key="3">
    <source>
        <dbReference type="Proteomes" id="UP001345963"/>
    </source>
</evidence>